<name>A0A934UMQ4_9SPHI</name>
<gene>
    <name evidence="1" type="ORF">I5M19_08135</name>
</gene>
<organism evidence="1 2">
    <name type="scientific">Mucilaginibacter segetis</name>
    <dbReference type="NCBI Taxonomy" id="2793071"/>
    <lineage>
        <taxon>Bacteria</taxon>
        <taxon>Pseudomonadati</taxon>
        <taxon>Bacteroidota</taxon>
        <taxon>Sphingobacteriia</taxon>
        <taxon>Sphingobacteriales</taxon>
        <taxon>Sphingobacteriaceae</taxon>
        <taxon>Mucilaginibacter</taxon>
    </lineage>
</organism>
<comment type="caution">
    <text evidence="1">The sequence shown here is derived from an EMBL/GenBank/DDBJ whole genome shotgun (WGS) entry which is preliminary data.</text>
</comment>
<proteinExistence type="predicted"/>
<keyword evidence="2" id="KW-1185">Reference proteome</keyword>
<evidence type="ECO:0000313" key="2">
    <source>
        <dbReference type="Proteomes" id="UP000613193"/>
    </source>
</evidence>
<dbReference type="AlphaFoldDB" id="A0A934UMQ4"/>
<sequence>MFTLYDFNALSEQEKAEAVWRGSFLADREAAGLKVQLYRLDSFYVEVFYDPAANTILRFRAFTSNNLLVPYL</sequence>
<dbReference type="RefSeq" id="WP_200065704.1">
    <property type="nucleotide sequence ID" value="NZ_JAEHFW010000001.1"/>
</dbReference>
<dbReference type="EMBL" id="JAEHFW010000001">
    <property type="protein sequence ID" value="MBK0379270.1"/>
    <property type="molecule type" value="Genomic_DNA"/>
</dbReference>
<dbReference type="Proteomes" id="UP000613193">
    <property type="component" value="Unassembled WGS sequence"/>
</dbReference>
<evidence type="ECO:0000313" key="1">
    <source>
        <dbReference type="EMBL" id="MBK0379270.1"/>
    </source>
</evidence>
<protein>
    <submittedName>
        <fullName evidence="1">Uncharacterized protein</fullName>
    </submittedName>
</protein>
<accession>A0A934UMQ4</accession>
<reference evidence="1" key="1">
    <citation type="submission" date="2020-12" db="EMBL/GenBank/DDBJ databases">
        <title>Bacterial novel species Mucilaginibacter sp. SD-g isolated from soil.</title>
        <authorList>
            <person name="Jung H.-Y."/>
        </authorList>
    </citation>
    <scope>NUCLEOTIDE SEQUENCE</scope>
    <source>
        <strain evidence="1">SD-g</strain>
    </source>
</reference>